<reference evidence="2" key="1">
    <citation type="submission" date="2014-05" db="EMBL/GenBank/DDBJ databases">
        <authorList>
            <person name="Chronopoulou M."/>
        </authorList>
    </citation>
    <scope>NUCLEOTIDE SEQUENCE</scope>
    <source>
        <tissue evidence="2">Whole organism</tissue>
    </source>
</reference>
<dbReference type="EMBL" id="HACA01029106">
    <property type="protein sequence ID" value="CDW46467.1"/>
    <property type="molecule type" value="Transcribed_RNA"/>
</dbReference>
<evidence type="ECO:0008006" key="3">
    <source>
        <dbReference type="Google" id="ProtNLM"/>
    </source>
</evidence>
<evidence type="ECO:0000313" key="2">
    <source>
        <dbReference type="EMBL" id="CDW46467.1"/>
    </source>
</evidence>
<proteinExistence type="predicted"/>
<sequence>MFIAKFIISSNLECLLTLILQNATQFLCLQLQKETSIIFSYGRGGGTRTTYYRFRISRDSQLTFHNCCPLAFHFFFIFRKTLPERQYKDHIEKNYSKQKNEQESGYLMTFMRRATSAT</sequence>
<evidence type="ECO:0000256" key="1">
    <source>
        <dbReference type="SAM" id="SignalP"/>
    </source>
</evidence>
<keyword evidence="1" id="KW-0732">Signal</keyword>
<protein>
    <recommendedName>
        <fullName evidence="3">Secreted protein</fullName>
    </recommendedName>
</protein>
<feature type="signal peptide" evidence="1">
    <location>
        <begin position="1"/>
        <end position="17"/>
    </location>
</feature>
<feature type="chain" id="PRO_5005489326" description="Secreted protein" evidence="1">
    <location>
        <begin position="18"/>
        <end position="118"/>
    </location>
</feature>
<dbReference type="AlphaFoldDB" id="A0A0K2V8I6"/>
<organism evidence="2">
    <name type="scientific">Lepeophtheirus salmonis</name>
    <name type="common">Salmon louse</name>
    <name type="synonym">Caligus salmonis</name>
    <dbReference type="NCBI Taxonomy" id="72036"/>
    <lineage>
        <taxon>Eukaryota</taxon>
        <taxon>Metazoa</taxon>
        <taxon>Ecdysozoa</taxon>
        <taxon>Arthropoda</taxon>
        <taxon>Crustacea</taxon>
        <taxon>Multicrustacea</taxon>
        <taxon>Hexanauplia</taxon>
        <taxon>Copepoda</taxon>
        <taxon>Siphonostomatoida</taxon>
        <taxon>Caligidae</taxon>
        <taxon>Lepeophtheirus</taxon>
    </lineage>
</organism>
<accession>A0A0K2V8I6</accession>
<name>A0A0K2V8I6_LEPSM</name>